<reference evidence="6 7" key="2">
    <citation type="submission" date="2019-08" db="EMBL/GenBank/DDBJ databases">
        <authorList>
            <person name="Henke P."/>
        </authorList>
    </citation>
    <scope>NUCLEOTIDE SEQUENCE [LARGE SCALE GENOMIC DNA]</scope>
    <source>
        <strain evidence="6">Phe10_nw2017</strain>
    </source>
</reference>
<keyword evidence="7" id="KW-1185">Reference proteome</keyword>
<proteinExistence type="predicted"/>
<dbReference type="InterPro" id="IPR003825">
    <property type="entry name" value="Colicin-V_CvpA"/>
</dbReference>
<dbReference type="PANTHER" id="PTHR36926">
    <property type="entry name" value="COLICIN V PRODUCTION PROTEIN"/>
    <property type="match status" value="1"/>
</dbReference>
<reference evidence="6 7" key="1">
    <citation type="submission" date="2019-08" db="EMBL/GenBank/DDBJ databases">
        <title>100 year-old enigma solved: identification of Planctomyces bekefii, the type genus and species of the phylum Planctomycetes.</title>
        <authorList>
            <person name="Svetlana D.N."/>
            <person name="Overmann J."/>
        </authorList>
    </citation>
    <scope>NUCLEOTIDE SEQUENCE [LARGE SCALE GENOMIC DNA]</scope>
    <source>
        <strain evidence="6">Phe10_nw2017</strain>
    </source>
</reference>
<comment type="caution">
    <text evidence="6">The sequence shown here is derived from an EMBL/GenBank/DDBJ whole genome shotgun (WGS) entry which is preliminary data.</text>
</comment>
<organism evidence="6 7">
    <name type="scientific">Planctomyces bekefii</name>
    <dbReference type="NCBI Taxonomy" id="1653850"/>
    <lineage>
        <taxon>Bacteria</taxon>
        <taxon>Pseudomonadati</taxon>
        <taxon>Planctomycetota</taxon>
        <taxon>Planctomycetia</taxon>
        <taxon>Planctomycetales</taxon>
        <taxon>Planctomycetaceae</taxon>
        <taxon>Planctomyces</taxon>
    </lineage>
</organism>
<evidence type="ECO:0000256" key="2">
    <source>
        <dbReference type="ARBA" id="ARBA00022692"/>
    </source>
</evidence>
<accession>A0A5C6M702</accession>
<dbReference type="Proteomes" id="UP000321083">
    <property type="component" value="Unassembled WGS sequence"/>
</dbReference>
<feature type="transmembrane region" description="Helical" evidence="5">
    <location>
        <begin position="63"/>
        <end position="89"/>
    </location>
</feature>
<dbReference type="EMBL" id="SRHE01000130">
    <property type="protein sequence ID" value="TWW09997.1"/>
    <property type="molecule type" value="Genomic_DNA"/>
</dbReference>
<evidence type="ECO:0008006" key="8">
    <source>
        <dbReference type="Google" id="ProtNLM"/>
    </source>
</evidence>
<evidence type="ECO:0000313" key="7">
    <source>
        <dbReference type="Proteomes" id="UP000321083"/>
    </source>
</evidence>
<evidence type="ECO:0000256" key="3">
    <source>
        <dbReference type="ARBA" id="ARBA00022989"/>
    </source>
</evidence>
<keyword evidence="3 5" id="KW-1133">Transmembrane helix</keyword>
<dbReference type="PANTHER" id="PTHR36926:SF1">
    <property type="entry name" value="COLICIN V PRODUCTION PROTEIN"/>
    <property type="match status" value="1"/>
</dbReference>
<name>A0A5C6M702_9PLAN</name>
<dbReference type="AlphaFoldDB" id="A0A5C6M702"/>
<feature type="transmembrane region" description="Helical" evidence="5">
    <location>
        <begin position="6"/>
        <end position="24"/>
    </location>
</feature>
<dbReference type="InterPro" id="IPR052719">
    <property type="entry name" value="CvpA-like"/>
</dbReference>
<evidence type="ECO:0000313" key="6">
    <source>
        <dbReference type="EMBL" id="TWW09997.1"/>
    </source>
</evidence>
<evidence type="ECO:0000256" key="4">
    <source>
        <dbReference type="ARBA" id="ARBA00023136"/>
    </source>
</evidence>
<gene>
    <name evidence="6" type="ORF">E3A20_08770</name>
</gene>
<dbReference type="Pfam" id="PF02674">
    <property type="entry name" value="Colicin_V"/>
    <property type="match status" value="1"/>
</dbReference>
<evidence type="ECO:0000256" key="1">
    <source>
        <dbReference type="ARBA" id="ARBA00004141"/>
    </source>
</evidence>
<feature type="transmembrane region" description="Helical" evidence="5">
    <location>
        <begin position="31"/>
        <end position="51"/>
    </location>
</feature>
<dbReference type="GO" id="GO:0016020">
    <property type="term" value="C:membrane"/>
    <property type="evidence" value="ECO:0007669"/>
    <property type="project" value="UniProtKB-SubCell"/>
</dbReference>
<dbReference type="GO" id="GO:0009403">
    <property type="term" value="P:toxin biosynthetic process"/>
    <property type="evidence" value="ECO:0007669"/>
    <property type="project" value="InterPro"/>
</dbReference>
<sequence>MNSSQVIDLVVLCVLLYCTIRGASRGLLSQLAWAAALLLCFKFSGTLSPLIEPLIAVEPPLKHWLSMLAVYVALCGATFFGAGLIGKWLEDARLGGFDRHLGALLGLVRGVVICMTAMYFLITMSPDIRNAVSKTWSGYGAALILSHSQVLLQLVPDHSVGAVEQVLNRFGQHLQPAADELASARPATAGAFAGEGEEASGSWLGDGGTGFDLGRLSGRSDAPANSSAEDQLRSLPAELREQLSEGAMRQLLEATPEERQRLLKELSGEASAGAGAMLSGLLRRVSGADVGQGAERRRQLLELSAVDGKLLDEISAIYSQRSDIVAGAREHLTGLPSVVVRRVLEDWHADALGLARDPDIGTDVDTRLDERIVRQLSRAGVSVEQLDRDLRSRLRGI</sequence>
<evidence type="ECO:0000256" key="5">
    <source>
        <dbReference type="SAM" id="Phobius"/>
    </source>
</evidence>
<keyword evidence="4 5" id="KW-0472">Membrane</keyword>
<comment type="subcellular location">
    <subcellularLocation>
        <location evidence="1">Membrane</location>
        <topology evidence="1">Multi-pass membrane protein</topology>
    </subcellularLocation>
</comment>
<keyword evidence="2 5" id="KW-0812">Transmembrane</keyword>
<protein>
    <recommendedName>
        <fullName evidence="8">Colicin V production protein</fullName>
    </recommendedName>
</protein>
<feature type="transmembrane region" description="Helical" evidence="5">
    <location>
        <begin position="101"/>
        <end position="122"/>
    </location>
</feature>